<dbReference type="GO" id="GO:0000981">
    <property type="term" value="F:DNA-binding transcription factor activity, RNA polymerase II-specific"/>
    <property type="evidence" value="ECO:0007669"/>
    <property type="project" value="TreeGrafter"/>
</dbReference>
<evidence type="ECO:0000256" key="2">
    <source>
        <dbReference type="ARBA" id="ARBA00023125"/>
    </source>
</evidence>
<dbReference type="Pfam" id="PF02257">
    <property type="entry name" value="RFX_DNA_binding"/>
    <property type="match status" value="1"/>
</dbReference>
<dbReference type="InParanoid" id="A0A6P8R173"/>
<keyword evidence="1" id="KW-0805">Transcription regulation</keyword>
<reference evidence="10" key="1">
    <citation type="submission" date="2025-08" db="UniProtKB">
        <authorList>
            <consortium name="RefSeq"/>
        </authorList>
    </citation>
    <scope>IDENTIFICATION</scope>
</reference>
<dbReference type="InterPro" id="IPR036390">
    <property type="entry name" value="WH_DNA-bd_sf"/>
</dbReference>
<dbReference type="FunCoup" id="A0A6P8R173">
    <property type="interactions" value="75"/>
</dbReference>
<dbReference type="PROSITE" id="PS51526">
    <property type="entry name" value="RFX_DBD"/>
    <property type="match status" value="1"/>
</dbReference>
<dbReference type="InterPro" id="IPR036388">
    <property type="entry name" value="WH-like_DNA-bd_sf"/>
</dbReference>
<evidence type="ECO:0000256" key="5">
    <source>
        <dbReference type="ARBA" id="ARBA00054388"/>
    </source>
</evidence>
<keyword evidence="3" id="KW-0804">Transcription</keyword>
<dbReference type="InterPro" id="IPR039779">
    <property type="entry name" value="RFX-like"/>
</dbReference>
<dbReference type="RefSeq" id="XP_033803624.1">
    <property type="nucleotide sequence ID" value="XM_033947733.1"/>
</dbReference>
<dbReference type="GeneID" id="117362016"/>
<evidence type="ECO:0000259" key="8">
    <source>
        <dbReference type="PROSITE" id="PS51526"/>
    </source>
</evidence>
<keyword evidence="4" id="KW-0539">Nucleus</keyword>
<dbReference type="SUPFAM" id="SSF46785">
    <property type="entry name" value="Winged helix' DNA-binding domain"/>
    <property type="match status" value="1"/>
</dbReference>
<sequence>MLAARGSSPGCRSHYLLKKQPLLELWASENKHAAPSQARRLAVAASACVLSLMHSATPSPAPAMALSTQSRAGDSRGAHGAVVQWLCENFHVCEGCSIPRCLMYEIYLETCGQSGLNQVNPATFGKLVRFVFPDLGTRRLGTRGSARYHYDGIHIKKSSLFYAQYCCLMDKQKCHSTENVSTDGKTESFEECSYGKETSGIILQAKKDGVECSEPEFIRFTLWEQELMKKHPFKHFAFLTDEYYNYCQDILQNIRNQELDRVEDLVAFFWKSLSYDAVILMSLPDVCQLFKCYDIQLYKEIENILLHDFLEDVSIHYLKTVRLFSKKFKLWLLAALEGLPAIIQVSKNKEVSVFVKRLRRKTCLSNLAKTTRTVLNDIRAVSILKSSLDAIISQGILDISRKPLNNRNMEEMDSGLELKCLDNLISLLGTSTDLRAFLNCVTSLLQTFVFQPSKNKENFRKLAAHFQLKWNFLLTSVSRAMTLFHADCLGSWHLLNLLLLEYVIHILQSCLEEEDDMKTIEDLQKHHSTNQTAQESTYLLEVSVEQPESLESPQKAVENIGQCDLNLSNIMLKVLGFLVDTTTGNKLIQVMLEDTSAKSVMKLNLPVGQETVVTLEDGQRFVIHTSNIQQNSISICSKE</sequence>
<dbReference type="KEGG" id="gsh:117362016"/>
<evidence type="ECO:0000256" key="4">
    <source>
        <dbReference type="ARBA" id="ARBA00023242"/>
    </source>
</evidence>
<dbReference type="InterPro" id="IPR003150">
    <property type="entry name" value="DNA-bd_RFX"/>
</dbReference>
<evidence type="ECO:0000256" key="3">
    <source>
        <dbReference type="ARBA" id="ARBA00023163"/>
    </source>
</evidence>
<dbReference type="PANTHER" id="PTHR12619:SF24">
    <property type="entry name" value="DNA-BINDING PROTEIN RFX8"/>
    <property type="match status" value="1"/>
</dbReference>
<dbReference type="CTD" id="731220"/>
<comment type="function">
    <text evidence="5">May be a transcription factor.</text>
</comment>
<dbReference type="AlphaFoldDB" id="A0A6P8R173"/>
<dbReference type="Proteomes" id="UP000515159">
    <property type="component" value="Chromosome 6"/>
</dbReference>
<dbReference type="Pfam" id="PF25340">
    <property type="entry name" value="BCD_RFX"/>
    <property type="match status" value="1"/>
</dbReference>
<evidence type="ECO:0000256" key="7">
    <source>
        <dbReference type="ARBA" id="ARBA00077086"/>
    </source>
</evidence>
<dbReference type="GO" id="GO:0000978">
    <property type="term" value="F:RNA polymerase II cis-regulatory region sequence-specific DNA binding"/>
    <property type="evidence" value="ECO:0007669"/>
    <property type="project" value="TreeGrafter"/>
</dbReference>
<evidence type="ECO:0000256" key="1">
    <source>
        <dbReference type="ARBA" id="ARBA00023015"/>
    </source>
</evidence>
<protein>
    <recommendedName>
        <fullName evidence="6">DNA-binding protein RFX8</fullName>
    </recommendedName>
    <alternativeName>
        <fullName evidence="7">Regulatory factor X 8</fullName>
    </alternativeName>
</protein>
<dbReference type="Gene3D" id="1.10.10.10">
    <property type="entry name" value="Winged helix-like DNA-binding domain superfamily/Winged helix DNA-binding domain"/>
    <property type="match status" value="1"/>
</dbReference>
<dbReference type="InterPro" id="IPR057321">
    <property type="entry name" value="RFX1-4/6/8-like_BCD"/>
</dbReference>
<accession>A0A6P8R173</accession>
<keyword evidence="9" id="KW-1185">Reference proteome</keyword>
<gene>
    <name evidence="10" type="primary">RFX8</name>
</gene>
<dbReference type="OrthoDB" id="10056949at2759"/>
<evidence type="ECO:0000313" key="9">
    <source>
        <dbReference type="Proteomes" id="UP000515159"/>
    </source>
</evidence>
<organism evidence="9 10">
    <name type="scientific">Geotrypetes seraphini</name>
    <name type="common">Gaboon caecilian</name>
    <name type="synonym">Caecilia seraphini</name>
    <dbReference type="NCBI Taxonomy" id="260995"/>
    <lineage>
        <taxon>Eukaryota</taxon>
        <taxon>Metazoa</taxon>
        <taxon>Chordata</taxon>
        <taxon>Craniata</taxon>
        <taxon>Vertebrata</taxon>
        <taxon>Euteleostomi</taxon>
        <taxon>Amphibia</taxon>
        <taxon>Gymnophiona</taxon>
        <taxon>Geotrypetes</taxon>
    </lineage>
</organism>
<feature type="domain" description="RFX-type winged-helix" evidence="8">
    <location>
        <begin position="82"/>
        <end position="157"/>
    </location>
</feature>
<name>A0A6P8R173_GEOSA</name>
<evidence type="ECO:0000313" key="10">
    <source>
        <dbReference type="RefSeq" id="XP_033803624.1"/>
    </source>
</evidence>
<proteinExistence type="predicted"/>
<evidence type="ECO:0000256" key="6">
    <source>
        <dbReference type="ARBA" id="ARBA00072471"/>
    </source>
</evidence>
<dbReference type="PANTHER" id="PTHR12619">
    <property type="entry name" value="RFX TRANSCRIPTION FACTOR FAMILY"/>
    <property type="match status" value="1"/>
</dbReference>
<dbReference type="FunFam" id="1.10.10.10:FF:000433">
    <property type="entry name" value="DNA-binding protein RFX8-like isoform X4"/>
    <property type="match status" value="1"/>
</dbReference>
<keyword evidence="2 10" id="KW-0238">DNA-binding</keyword>